<sequence length="207" mass="22561">MGFMRRGLLRVNNYLDELDRKKPSGPRYHGDKNDPRYPSPRELRTAMAVVPDIALHAGVAWLAFARSSGIVSLLLAVLAYVGASFVHTVLFQRVTGGATVGKLLFGVVLIRGGDGRRPTLWNLLVAFCGRGILLMIDGDSPTDYGGFLVHVRRRDVRALRAAERRNQALSPAPGYPTSPQGYPARSQGFSDLHGYPSGQHGHPPHLG</sequence>
<evidence type="ECO:0000313" key="3">
    <source>
        <dbReference type="EMBL" id="QIS09168.1"/>
    </source>
</evidence>
<evidence type="ECO:0000313" key="4">
    <source>
        <dbReference type="Proteomes" id="UP000503540"/>
    </source>
</evidence>
<gene>
    <name evidence="3" type="ORF">F5544_06285</name>
</gene>
<keyword evidence="4" id="KW-1185">Reference proteome</keyword>
<keyword evidence="2" id="KW-0812">Transmembrane</keyword>
<proteinExistence type="predicted"/>
<organism evidence="3 4">
    <name type="scientific">Nocardia arthritidis</name>
    <dbReference type="NCBI Taxonomy" id="228602"/>
    <lineage>
        <taxon>Bacteria</taxon>
        <taxon>Bacillati</taxon>
        <taxon>Actinomycetota</taxon>
        <taxon>Actinomycetes</taxon>
        <taxon>Mycobacteriales</taxon>
        <taxon>Nocardiaceae</taxon>
        <taxon>Nocardia</taxon>
    </lineage>
</organism>
<dbReference type="RefSeq" id="WP_167472309.1">
    <property type="nucleotide sequence ID" value="NZ_CP046172.1"/>
</dbReference>
<keyword evidence="2" id="KW-0472">Membrane</keyword>
<dbReference type="EMBL" id="CP046172">
    <property type="protein sequence ID" value="QIS09168.1"/>
    <property type="molecule type" value="Genomic_DNA"/>
</dbReference>
<evidence type="ECO:0008006" key="5">
    <source>
        <dbReference type="Google" id="ProtNLM"/>
    </source>
</evidence>
<feature type="region of interest" description="Disordered" evidence="1">
    <location>
        <begin position="167"/>
        <end position="207"/>
    </location>
</feature>
<evidence type="ECO:0000256" key="1">
    <source>
        <dbReference type="SAM" id="MobiDB-lite"/>
    </source>
</evidence>
<evidence type="ECO:0000256" key="2">
    <source>
        <dbReference type="SAM" id="Phobius"/>
    </source>
</evidence>
<protein>
    <recommendedName>
        <fullName evidence="5">RDD domain-containing protein</fullName>
    </recommendedName>
</protein>
<feature type="transmembrane region" description="Helical" evidence="2">
    <location>
        <begin position="46"/>
        <end position="64"/>
    </location>
</feature>
<feature type="transmembrane region" description="Helical" evidence="2">
    <location>
        <begin position="70"/>
        <end position="91"/>
    </location>
</feature>
<dbReference type="AlphaFoldDB" id="A0A6G9Y7L6"/>
<dbReference type="Proteomes" id="UP000503540">
    <property type="component" value="Chromosome"/>
</dbReference>
<accession>A0A6G9Y7L6</accession>
<name>A0A6G9Y7L6_9NOCA</name>
<reference evidence="3 4" key="1">
    <citation type="journal article" date="2019" name="ACS Chem. Biol.">
        <title>Identification and Mobilization of a Cryptic Antibiotic Biosynthesis Gene Locus from a Human-Pathogenic Nocardia Isolate.</title>
        <authorList>
            <person name="Herisse M."/>
            <person name="Ishida K."/>
            <person name="Porter J.L."/>
            <person name="Howden B."/>
            <person name="Hertweck C."/>
            <person name="Stinear T.P."/>
            <person name="Pidot S.J."/>
        </authorList>
    </citation>
    <scope>NUCLEOTIDE SEQUENCE [LARGE SCALE GENOMIC DNA]</scope>
    <source>
        <strain evidence="3 4">AUSMDU00012717</strain>
    </source>
</reference>
<keyword evidence="2" id="KW-1133">Transmembrane helix</keyword>
<dbReference type="KEGG" id="nah:F5544_06285"/>